<name>A0A090TR78_9VIBR</name>
<comment type="caution">
    <text evidence="1">The sequence shown here is derived from an EMBL/GenBank/DDBJ whole genome shotgun (WGS) entry which is preliminary data.</text>
</comment>
<organism evidence="1 2">
    <name type="scientific">Vibrio maritimus</name>
    <dbReference type="NCBI Taxonomy" id="990268"/>
    <lineage>
        <taxon>Bacteria</taxon>
        <taxon>Pseudomonadati</taxon>
        <taxon>Pseudomonadota</taxon>
        <taxon>Gammaproteobacteria</taxon>
        <taxon>Vibrionales</taxon>
        <taxon>Vibrionaceae</taxon>
        <taxon>Vibrio</taxon>
    </lineage>
</organism>
<reference evidence="1 2" key="1">
    <citation type="submission" date="2014-09" db="EMBL/GenBank/DDBJ databases">
        <title>Vibrio maritimus JCM 19240. (C210) whole genome shotgun sequence.</title>
        <authorList>
            <person name="Sawabe T."/>
            <person name="Meirelles P."/>
            <person name="Nakanishi M."/>
            <person name="Sayaka M."/>
            <person name="Hattori M."/>
            <person name="Ohkuma M."/>
        </authorList>
    </citation>
    <scope>NUCLEOTIDE SEQUENCE [LARGE SCALE GENOMIC DNA]</scope>
    <source>
        <strain evidence="1 2">JCM 19240</strain>
    </source>
</reference>
<accession>A0A090TR78</accession>
<evidence type="ECO:0000313" key="1">
    <source>
        <dbReference type="EMBL" id="GAL33617.1"/>
    </source>
</evidence>
<evidence type="ECO:0000313" key="2">
    <source>
        <dbReference type="Proteomes" id="UP000029224"/>
    </source>
</evidence>
<sequence length="75" mass="8365">MKLSNTNGRHTGYAVSYEIQLGIHDPSNDMTLLLSEPNFGSMLAGGKGEDARQFFLNAIRDDVSSAITFYYKNFK</sequence>
<gene>
    <name evidence="1" type="ORF">JCM19240_2313</name>
</gene>
<dbReference type="EMBL" id="BBMT01000003">
    <property type="protein sequence ID" value="GAL33617.1"/>
    <property type="molecule type" value="Genomic_DNA"/>
</dbReference>
<dbReference type="AlphaFoldDB" id="A0A090TR78"/>
<protein>
    <submittedName>
        <fullName evidence="1">Uncharacterized protein</fullName>
    </submittedName>
</protein>
<reference evidence="1 2" key="2">
    <citation type="submission" date="2014-09" db="EMBL/GenBank/DDBJ databases">
        <authorList>
            <consortium name="NBRP consortium"/>
            <person name="Sawabe T."/>
            <person name="Meirelles P."/>
            <person name="Nakanishi M."/>
            <person name="Sayaka M."/>
            <person name="Hattori M."/>
            <person name="Ohkuma M."/>
        </authorList>
    </citation>
    <scope>NUCLEOTIDE SEQUENCE [LARGE SCALE GENOMIC DNA]</scope>
    <source>
        <strain evidence="1 2">JCM 19240</strain>
    </source>
</reference>
<proteinExistence type="predicted"/>
<dbReference type="Proteomes" id="UP000029224">
    <property type="component" value="Unassembled WGS sequence"/>
</dbReference>
<keyword evidence="2" id="KW-1185">Reference proteome</keyword>